<comment type="caution">
    <text evidence="3">The sequence shown here is derived from an EMBL/GenBank/DDBJ whole genome shotgun (WGS) entry which is preliminary data.</text>
</comment>
<accession>A0ABS8AR27</accession>
<feature type="signal peptide" evidence="2">
    <location>
        <begin position="1"/>
        <end position="20"/>
    </location>
</feature>
<feature type="chain" id="PRO_5046426693" evidence="2">
    <location>
        <begin position="21"/>
        <end position="151"/>
    </location>
</feature>
<proteinExistence type="predicted"/>
<feature type="region of interest" description="Disordered" evidence="1">
    <location>
        <begin position="22"/>
        <end position="46"/>
    </location>
</feature>
<evidence type="ECO:0000313" key="3">
    <source>
        <dbReference type="EMBL" id="MCB2408236.1"/>
    </source>
</evidence>
<sequence length="151" mass="16659">MKTAFAFLTALALTTTTAWAQTAPSTTAPAGPAARHRGGRMAQATPEQRAEMMTKHLTQQLSLSTEQTARVQQLALTNTHQMEAVRSKYATAADRKGMGQELKTLKEQNDAQLKQILTAEQFTKYSQLQADRMAKRQQHGQGGKMKLKSEL</sequence>
<evidence type="ECO:0000313" key="4">
    <source>
        <dbReference type="Proteomes" id="UP001165296"/>
    </source>
</evidence>
<protein>
    <submittedName>
        <fullName evidence="3">DUF4890 domain-containing protein</fullName>
    </submittedName>
</protein>
<reference evidence="3" key="1">
    <citation type="submission" date="2021-10" db="EMBL/GenBank/DDBJ databases">
        <authorList>
            <person name="Dean J.D."/>
            <person name="Kim M.K."/>
            <person name="Newey C.N."/>
            <person name="Stoker T.S."/>
            <person name="Thompson D.W."/>
            <person name="Grose J.H."/>
        </authorList>
    </citation>
    <scope>NUCLEOTIDE SEQUENCE</scope>
    <source>
        <strain evidence="3">BT178</strain>
    </source>
</reference>
<feature type="region of interest" description="Disordered" evidence="1">
    <location>
        <begin position="130"/>
        <end position="151"/>
    </location>
</feature>
<feature type="compositionally biased region" description="Low complexity" evidence="1">
    <location>
        <begin position="22"/>
        <end position="33"/>
    </location>
</feature>
<gene>
    <name evidence="3" type="ORF">LGH74_09630</name>
</gene>
<dbReference type="RefSeq" id="WP_226175094.1">
    <property type="nucleotide sequence ID" value="NZ_JAJADR010000002.1"/>
</dbReference>
<evidence type="ECO:0000256" key="2">
    <source>
        <dbReference type="SAM" id="SignalP"/>
    </source>
</evidence>
<name>A0ABS8AR27_9BACT</name>
<evidence type="ECO:0000256" key="1">
    <source>
        <dbReference type="SAM" id="MobiDB-lite"/>
    </source>
</evidence>
<organism evidence="3 4">
    <name type="scientific">Hymenobacter lucidus</name>
    <dbReference type="NCBI Taxonomy" id="2880930"/>
    <lineage>
        <taxon>Bacteria</taxon>
        <taxon>Pseudomonadati</taxon>
        <taxon>Bacteroidota</taxon>
        <taxon>Cytophagia</taxon>
        <taxon>Cytophagales</taxon>
        <taxon>Hymenobacteraceae</taxon>
        <taxon>Hymenobacter</taxon>
    </lineage>
</organism>
<dbReference type="EMBL" id="JAJADR010000002">
    <property type="protein sequence ID" value="MCB2408236.1"/>
    <property type="molecule type" value="Genomic_DNA"/>
</dbReference>
<keyword evidence="2" id="KW-0732">Signal</keyword>
<dbReference type="Proteomes" id="UP001165296">
    <property type="component" value="Unassembled WGS sequence"/>
</dbReference>
<keyword evidence="4" id="KW-1185">Reference proteome</keyword>